<dbReference type="Pfam" id="PF05139">
    <property type="entry name" value="Erythro_esteras"/>
    <property type="match status" value="1"/>
</dbReference>
<dbReference type="InterPro" id="IPR052036">
    <property type="entry name" value="Hydrolase/PRTase-associated"/>
</dbReference>
<dbReference type="OrthoDB" id="9810066at2"/>
<dbReference type="EMBL" id="QRCT01000032">
    <property type="protein sequence ID" value="RDU23227.1"/>
    <property type="molecule type" value="Genomic_DNA"/>
</dbReference>
<proteinExistence type="predicted"/>
<gene>
    <name evidence="1" type="ORF">DWV06_10635</name>
</gene>
<dbReference type="Gene3D" id="3.30.1870.10">
    <property type="entry name" value="EreA-like, domain 2"/>
    <property type="match status" value="1"/>
</dbReference>
<name>A0A371AUI3_9FIRM</name>
<evidence type="ECO:0000313" key="1">
    <source>
        <dbReference type="EMBL" id="RDU23227.1"/>
    </source>
</evidence>
<dbReference type="CDD" id="cd14728">
    <property type="entry name" value="Ere-like"/>
    <property type="match status" value="1"/>
</dbReference>
<dbReference type="Gene3D" id="1.20.1440.30">
    <property type="entry name" value="Biosynthetic Protein domain"/>
    <property type="match status" value="1"/>
</dbReference>
<sequence length="415" mass="47264">MSVMKTKHFKIRYIVLSLLGAILLAAFIFMHFGGFSTGKNANPEEFAKYAQSVEDITIPENTRIIALGEATHGNVEFQQLKLDVFKQMVNKYNMRAFALEGDFGGCEQVNRYIHGGKGTAQAAAAAIGFAIYRTDEMAKLISYMRQYNDNAAEGDDLRFYGFDMQRYAHSFHFLLKFCKELGVDTKNLKKLMDGEEWSSEYDNSARMEIITQVKTELEGKKNAAQAVHFADMLLQYCELQVGTNSSTLRDKLMAENVEWILQQEQQLGYERIFVSGHNSHVAKWGSFDSMGKLLSNKTDNGYYVIGTDFYKTNCNLPSSSLGKRTNQIFYSHSPLAKTAKMAGLEICWLNFRDIPHDSELAELILQYTYMGTLGERYSWLMRLIPPSYRMFQPPAVLYDSMIFVTNANPIHIITE</sequence>
<reference evidence="1 2" key="1">
    <citation type="submission" date="2018-07" db="EMBL/GenBank/DDBJ databases">
        <title>Anaerosacharophilus polymeroproducens gen. nov. sp. nov., an anaerobic bacterium isolated from salt field.</title>
        <authorList>
            <person name="Kim W."/>
            <person name="Yang S.-H."/>
            <person name="Oh J."/>
            <person name="Lee J.-H."/>
            <person name="Kwon K.K."/>
        </authorList>
    </citation>
    <scope>NUCLEOTIDE SEQUENCE [LARGE SCALE GENOMIC DNA]</scope>
    <source>
        <strain evidence="1 2">MCWD5</strain>
    </source>
</reference>
<comment type="caution">
    <text evidence="1">The sequence shown here is derived from an EMBL/GenBank/DDBJ whole genome shotgun (WGS) entry which is preliminary data.</text>
</comment>
<dbReference type="AlphaFoldDB" id="A0A371AUI3"/>
<protein>
    <submittedName>
        <fullName evidence="1">Erythromycin esterase family protein</fullName>
    </submittedName>
</protein>
<dbReference type="GO" id="GO:0046677">
    <property type="term" value="P:response to antibiotic"/>
    <property type="evidence" value="ECO:0007669"/>
    <property type="project" value="InterPro"/>
</dbReference>
<dbReference type="InterPro" id="IPR007815">
    <property type="entry name" value="Emycin_Estase"/>
</dbReference>
<dbReference type="SUPFAM" id="SSF159501">
    <property type="entry name" value="EreA/ChaN-like"/>
    <property type="match status" value="1"/>
</dbReference>
<accession>A0A371AUI3</accession>
<organism evidence="1 2">
    <name type="scientific">Anaerosacchariphilus polymeriproducens</name>
    <dbReference type="NCBI Taxonomy" id="1812858"/>
    <lineage>
        <taxon>Bacteria</taxon>
        <taxon>Bacillati</taxon>
        <taxon>Bacillota</taxon>
        <taxon>Clostridia</taxon>
        <taxon>Lachnospirales</taxon>
        <taxon>Lachnospiraceae</taxon>
        <taxon>Anaerosacchariphilus</taxon>
    </lineage>
</organism>
<dbReference type="Gene3D" id="3.40.1660.10">
    <property type="entry name" value="EreA-like (biosynthetic domain)"/>
    <property type="match status" value="1"/>
</dbReference>
<dbReference type="PANTHER" id="PTHR31299:SF0">
    <property type="entry name" value="ESTERASE, PUTATIVE (AFU_ORTHOLOGUE AFUA_1G05850)-RELATED"/>
    <property type="match status" value="1"/>
</dbReference>
<keyword evidence="2" id="KW-1185">Reference proteome</keyword>
<evidence type="ECO:0000313" key="2">
    <source>
        <dbReference type="Proteomes" id="UP000255036"/>
    </source>
</evidence>
<dbReference type="PANTHER" id="PTHR31299">
    <property type="entry name" value="ESTERASE, PUTATIVE (AFU_ORTHOLOGUE AFUA_1G05850)-RELATED"/>
    <property type="match status" value="1"/>
</dbReference>
<dbReference type="Proteomes" id="UP000255036">
    <property type="component" value="Unassembled WGS sequence"/>
</dbReference>